<evidence type="ECO:0000313" key="1">
    <source>
        <dbReference type="EMBL" id="KAI8421335.1"/>
    </source>
</evidence>
<reference evidence="1 2" key="1">
    <citation type="journal article" date="2022" name="Genome Biol. Evol.">
        <title>The Spruce Budworm Genome: Reconstructing the Evolutionary History of Antifreeze Proteins.</title>
        <authorList>
            <person name="Beliveau C."/>
            <person name="Gagne P."/>
            <person name="Picq S."/>
            <person name="Vernygora O."/>
            <person name="Keeling C.I."/>
            <person name="Pinkney K."/>
            <person name="Doucet D."/>
            <person name="Wen F."/>
            <person name="Johnston J.S."/>
            <person name="Maaroufi H."/>
            <person name="Boyle B."/>
            <person name="Laroche J."/>
            <person name="Dewar K."/>
            <person name="Juretic N."/>
            <person name="Blackburn G."/>
            <person name="Nisole A."/>
            <person name="Brunet B."/>
            <person name="Brandao M."/>
            <person name="Lumley L."/>
            <person name="Duan J."/>
            <person name="Quan G."/>
            <person name="Lucarotti C.J."/>
            <person name="Roe A.D."/>
            <person name="Sperling F.A.H."/>
            <person name="Levesque R.C."/>
            <person name="Cusson M."/>
        </authorList>
    </citation>
    <scope>NUCLEOTIDE SEQUENCE [LARGE SCALE GENOMIC DNA]</scope>
    <source>
        <strain evidence="1">Glfc:IPQL:Cfum</strain>
    </source>
</reference>
<dbReference type="EMBL" id="CM046113">
    <property type="protein sequence ID" value="KAI8421335.1"/>
    <property type="molecule type" value="Genomic_DNA"/>
</dbReference>
<organism evidence="1 2">
    <name type="scientific">Choristoneura fumiferana</name>
    <name type="common">Spruce budworm moth</name>
    <name type="synonym">Archips fumiferana</name>
    <dbReference type="NCBI Taxonomy" id="7141"/>
    <lineage>
        <taxon>Eukaryota</taxon>
        <taxon>Metazoa</taxon>
        <taxon>Ecdysozoa</taxon>
        <taxon>Arthropoda</taxon>
        <taxon>Hexapoda</taxon>
        <taxon>Insecta</taxon>
        <taxon>Pterygota</taxon>
        <taxon>Neoptera</taxon>
        <taxon>Endopterygota</taxon>
        <taxon>Lepidoptera</taxon>
        <taxon>Glossata</taxon>
        <taxon>Ditrysia</taxon>
        <taxon>Tortricoidea</taxon>
        <taxon>Tortricidae</taxon>
        <taxon>Tortricinae</taxon>
        <taxon>Choristoneura</taxon>
    </lineage>
</organism>
<evidence type="ECO:0000313" key="2">
    <source>
        <dbReference type="Proteomes" id="UP001064048"/>
    </source>
</evidence>
<name>A0ACC0JBG8_CHOFU</name>
<gene>
    <name evidence="1" type="ORF">MSG28_008352</name>
</gene>
<dbReference type="Proteomes" id="UP001064048">
    <property type="component" value="Chromosome 13"/>
</dbReference>
<sequence length="68" mass="7576">MYKTVPIRAPLMALEHCIAPFLERCDDDDDHRITLAEWGKCLELAITAIVLLLAAVVPVAITFTKLIL</sequence>
<accession>A0ACC0JBG8</accession>
<comment type="caution">
    <text evidence="1">The sequence shown here is derived from an EMBL/GenBank/DDBJ whole genome shotgun (WGS) entry which is preliminary data.</text>
</comment>
<protein>
    <submittedName>
        <fullName evidence="1">Uncharacterized protein</fullName>
    </submittedName>
</protein>
<proteinExistence type="predicted"/>
<keyword evidence="2" id="KW-1185">Reference proteome</keyword>